<sequence>MTYLIAYVATAIVFLGLDCLWLGLVARAWYRQWMGPLMRDRPNFSAAGLFYLLYLIGLVYFAVAPALAVGGGWPTAAFAGALFGLIAYGTYDMTNLATVKGWSVTMSAVDMAWGAFISSVAAVCGYAAVQMMGAA</sequence>
<keyword evidence="3" id="KW-1185">Reference proteome</keyword>
<feature type="transmembrane region" description="Helical" evidence="1">
    <location>
        <begin position="6"/>
        <end position="26"/>
    </location>
</feature>
<gene>
    <name evidence="2" type="ORF">EPK99_08045</name>
</gene>
<keyword evidence="1" id="KW-0472">Membrane</keyword>
<proteinExistence type="predicted"/>
<dbReference type="OrthoDB" id="166547at2"/>
<dbReference type="Proteomes" id="UP000287687">
    <property type="component" value="Unassembled WGS sequence"/>
</dbReference>
<keyword evidence="1" id="KW-0812">Transmembrane</keyword>
<reference evidence="2 3" key="1">
    <citation type="submission" date="2019-01" db="EMBL/GenBank/DDBJ databases">
        <title>The draft genome of Rhizobium sp. 24NR.</title>
        <authorList>
            <person name="Liu L."/>
            <person name="Liang L."/>
            <person name="Shi S."/>
            <person name="Xu L."/>
            <person name="Wang X."/>
            <person name="Li L."/>
            <person name="Zhang X."/>
        </authorList>
    </citation>
    <scope>NUCLEOTIDE SEQUENCE [LARGE SCALE GENOMIC DNA]</scope>
    <source>
        <strain evidence="2 3">24NR</strain>
    </source>
</reference>
<organism evidence="2 3">
    <name type="scientific">Neorhizobium lilium</name>
    <dbReference type="NCBI Taxonomy" id="2503024"/>
    <lineage>
        <taxon>Bacteria</taxon>
        <taxon>Pseudomonadati</taxon>
        <taxon>Pseudomonadota</taxon>
        <taxon>Alphaproteobacteria</taxon>
        <taxon>Hyphomicrobiales</taxon>
        <taxon>Rhizobiaceae</taxon>
        <taxon>Rhizobium/Agrobacterium group</taxon>
        <taxon>Neorhizobium</taxon>
    </lineage>
</organism>
<feature type="transmembrane region" description="Helical" evidence="1">
    <location>
        <begin position="111"/>
        <end position="129"/>
    </location>
</feature>
<protein>
    <submittedName>
        <fullName evidence="2">DUF2177 family protein</fullName>
    </submittedName>
</protein>
<evidence type="ECO:0000256" key="1">
    <source>
        <dbReference type="SAM" id="Phobius"/>
    </source>
</evidence>
<feature type="transmembrane region" description="Helical" evidence="1">
    <location>
        <begin position="73"/>
        <end position="91"/>
    </location>
</feature>
<dbReference type="Pfam" id="PF09945">
    <property type="entry name" value="DUF2177"/>
    <property type="match status" value="1"/>
</dbReference>
<dbReference type="EMBL" id="SBIP01000002">
    <property type="protein sequence ID" value="RWX78551.1"/>
    <property type="molecule type" value="Genomic_DNA"/>
</dbReference>
<accession>A0A3S3S781</accession>
<evidence type="ECO:0000313" key="3">
    <source>
        <dbReference type="Proteomes" id="UP000287687"/>
    </source>
</evidence>
<dbReference type="InterPro" id="IPR018687">
    <property type="entry name" value="DUF2177_membr"/>
</dbReference>
<name>A0A3S3S781_9HYPH</name>
<dbReference type="AlphaFoldDB" id="A0A3S3S781"/>
<evidence type="ECO:0000313" key="2">
    <source>
        <dbReference type="EMBL" id="RWX78551.1"/>
    </source>
</evidence>
<dbReference type="RefSeq" id="WP_128442529.1">
    <property type="nucleotide sequence ID" value="NZ_SBIP01000002.1"/>
</dbReference>
<comment type="caution">
    <text evidence="2">The sequence shown here is derived from an EMBL/GenBank/DDBJ whole genome shotgun (WGS) entry which is preliminary data.</text>
</comment>
<feature type="transmembrane region" description="Helical" evidence="1">
    <location>
        <begin position="47"/>
        <end position="67"/>
    </location>
</feature>
<keyword evidence="1" id="KW-1133">Transmembrane helix</keyword>